<evidence type="ECO:0000259" key="4">
    <source>
        <dbReference type="Pfam" id="PF03781"/>
    </source>
</evidence>
<dbReference type="InterPro" id="IPR024775">
    <property type="entry name" value="DinB-like"/>
</dbReference>
<evidence type="ECO:0000259" key="5">
    <source>
        <dbReference type="Pfam" id="PF12867"/>
    </source>
</evidence>
<feature type="domain" description="Sulfatase-modifying factor enzyme-like" evidence="4">
    <location>
        <begin position="196"/>
        <end position="329"/>
    </location>
</feature>
<evidence type="ECO:0000256" key="3">
    <source>
        <dbReference type="ARBA" id="ARBA00037882"/>
    </source>
</evidence>
<dbReference type="SUPFAM" id="SSF56436">
    <property type="entry name" value="C-type lectin-like"/>
    <property type="match status" value="1"/>
</dbReference>
<evidence type="ECO:0000256" key="1">
    <source>
        <dbReference type="ARBA" id="ARBA00023002"/>
    </source>
</evidence>
<comment type="pathway">
    <text evidence="3">Amino-acid biosynthesis; ergothioneine biosynthesis.</text>
</comment>
<dbReference type="AlphaFoldDB" id="A4CPT1"/>
<dbReference type="PANTHER" id="PTHR23150">
    <property type="entry name" value="SULFATASE MODIFYING FACTOR 1, 2"/>
    <property type="match status" value="1"/>
</dbReference>
<dbReference type="HOGENOM" id="CLU_012431_9_0_10"/>
<keyword evidence="1" id="KW-0560">Oxidoreductase</keyword>
<evidence type="ECO:0000256" key="2">
    <source>
        <dbReference type="ARBA" id="ARBA00023004"/>
    </source>
</evidence>
<dbReference type="EMBL" id="CP001712">
    <property type="protein sequence ID" value="EAR14402.1"/>
    <property type="molecule type" value="Genomic_DNA"/>
</dbReference>
<dbReference type="eggNOG" id="COG1262">
    <property type="taxonomic scope" value="Bacteria"/>
</dbReference>
<name>A4CPT1_ROBBH</name>
<evidence type="ECO:0000313" key="7">
    <source>
        <dbReference type="Proteomes" id="UP000009049"/>
    </source>
</evidence>
<dbReference type="Proteomes" id="UP000009049">
    <property type="component" value="Chromosome"/>
</dbReference>
<dbReference type="NCBIfam" id="TIGR03440">
    <property type="entry name" value="egtB_TIGR03440"/>
    <property type="match status" value="1"/>
</dbReference>
<organism evidence="6 7">
    <name type="scientific">Robiginitalea biformata (strain ATCC BAA-864 / DSM 15991 / KCTC 12146 / HTCC2501)</name>
    <dbReference type="NCBI Taxonomy" id="313596"/>
    <lineage>
        <taxon>Bacteria</taxon>
        <taxon>Pseudomonadati</taxon>
        <taxon>Bacteroidota</taxon>
        <taxon>Flavobacteriia</taxon>
        <taxon>Flavobacteriales</taxon>
        <taxon>Flavobacteriaceae</taxon>
        <taxon>Robiginitalea</taxon>
    </lineage>
</organism>
<accession>A4CPT1</accession>
<keyword evidence="2" id="KW-0408">Iron</keyword>
<feature type="domain" description="DinB-like" evidence="5">
    <location>
        <begin position="35"/>
        <end position="163"/>
    </location>
</feature>
<keyword evidence="7" id="KW-1185">Reference proteome</keyword>
<dbReference type="STRING" id="313596.RB2501_03220"/>
<protein>
    <recommendedName>
        <fullName evidence="8">Sulfatase maturase</fullName>
    </recommendedName>
</protein>
<sequence>MPDRGPGWTTAGKFPIFQEKHEMPVTATLADRLLSTRSHSEALCQPLQTEDYVVQPIEDVSPPKWHLGHTTWFFEEFVLKPFVPGYSVFHEDYAFVFNSYYESLGERVIRANRGNLSRPSVQGVYKYRRHVTEKLMEFLEGEVPAEACDLVEVGIHHEQQHQELLLTDIKYILGNNPLLPAYSDCGPEEFPKLGAAEWITVPGGHYDIGHRGEGFCFDNELGRHQVLLGDFEIASLPVTNRDMLDFIADGGYRRFDLWHAEGWDWVNREGIRAPLYWHERDGQWQYYTLKGLQPVDPEAPLAHISFYEAYALAEWKGFRLPTEFEWEAAQEAFGWGNRWEWTGSAYLPYPGYRKAPGALGEYNGKFMVSQHVLRGASVATPHGHSRPTYRNFFHPHLRWQYTGLRLAR</sequence>
<dbReference type="Pfam" id="PF03781">
    <property type="entry name" value="FGE-sulfatase"/>
    <property type="match status" value="1"/>
</dbReference>
<dbReference type="GO" id="GO:0052699">
    <property type="term" value="P:ergothioneine biosynthetic process"/>
    <property type="evidence" value="ECO:0007669"/>
    <property type="project" value="InterPro"/>
</dbReference>
<dbReference type="InterPro" id="IPR017806">
    <property type="entry name" value="EgtB"/>
</dbReference>
<dbReference type="KEGG" id="rbi:RB2501_03220"/>
<proteinExistence type="predicted"/>
<dbReference type="Gene3D" id="3.90.1580.10">
    <property type="entry name" value="paralog of FGE (formylglycine-generating enzyme)"/>
    <property type="match status" value="2"/>
</dbReference>
<reference evidence="6 7" key="1">
    <citation type="journal article" date="2009" name="J. Bacteriol.">
        <title>Complete genome sequence of Robiginitalea biformata HTCC2501.</title>
        <authorList>
            <person name="Oh H.M."/>
            <person name="Giovannoni S.J."/>
            <person name="Lee K."/>
            <person name="Ferriera S."/>
            <person name="Johnson J."/>
            <person name="Cho J.C."/>
        </authorList>
    </citation>
    <scope>NUCLEOTIDE SEQUENCE [LARGE SCALE GENOMIC DNA]</scope>
    <source>
        <strain evidence="7">ATCC BAA-864 / HTCC2501 / KCTC 12146</strain>
    </source>
</reference>
<dbReference type="PANTHER" id="PTHR23150:SF36">
    <property type="entry name" value="HERCYNINE OXYGENASE"/>
    <property type="match status" value="1"/>
</dbReference>
<dbReference type="InterPro" id="IPR005532">
    <property type="entry name" value="SUMF_dom"/>
</dbReference>
<dbReference type="InterPro" id="IPR016187">
    <property type="entry name" value="CTDL_fold"/>
</dbReference>
<evidence type="ECO:0008006" key="8">
    <source>
        <dbReference type="Google" id="ProtNLM"/>
    </source>
</evidence>
<evidence type="ECO:0000313" key="6">
    <source>
        <dbReference type="EMBL" id="EAR14402.1"/>
    </source>
</evidence>
<dbReference type="InterPro" id="IPR051043">
    <property type="entry name" value="Sulfatase_Mod_Factor_Kinase"/>
</dbReference>
<gene>
    <name evidence="6" type="ordered locus">RB2501_03220</name>
</gene>
<dbReference type="Pfam" id="PF12867">
    <property type="entry name" value="DinB_2"/>
    <property type="match status" value="1"/>
</dbReference>
<dbReference type="InterPro" id="IPR042095">
    <property type="entry name" value="SUMF_sf"/>
</dbReference>